<dbReference type="SUPFAM" id="SSF53092">
    <property type="entry name" value="Creatinase/prolidase N-terminal domain"/>
    <property type="match status" value="1"/>
</dbReference>
<dbReference type="InterPro" id="IPR000994">
    <property type="entry name" value="Pept_M24"/>
</dbReference>
<dbReference type="InterPro" id="IPR036005">
    <property type="entry name" value="Creatinase/aminopeptidase-like"/>
</dbReference>
<keyword evidence="1" id="KW-0472">Membrane</keyword>
<accession>A0A8J2ZAP8</accession>
<evidence type="ECO:0000256" key="1">
    <source>
        <dbReference type="SAM" id="Phobius"/>
    </source>
</evidence>
<keyword evidence="1" id="KW-1133">Transmembrane helix</keyword>
<keyword evidence="5" id="KW-1185">Reference proteome</keyword>
<protein>
    <submittedName>
        <fullName evidence="4">Peptidase</fullName>
    </submittedName>
</protein>
<dbReference type="SUPFAM" id="SSF55920">
    <property type="entry name" value="Creatinase/aminopeptidase"/>
    <property type="match status" value="1"/>
</dbReference>
<sequence length="386" mass="41451">MSKHDFTAAEFADRLARARRAVAAAGLDWMVLFHPVSILWLTGGEAKSYRAFQCLLLAADERPLTLLTNGADVAEWRDDSLADEVHGWGGPEPEDPVDAFARLARDKGLLGARVGIEVPGFYLHPHHYVRIRDLLGAALVAEPSNLIHALKAVKSPAELALVREAAARADAAMRALFAAVAEGRMELELAAEAHRALLASGCTLPASQMNLVTGERLCYPIGGPTRRRLRRGDAGTVEIGAAYKRYTATLGRQFSLGEPAARVREIFAVVEEAGEAMMAAIRDGVPAAEPHEAAKRVIARAGLDRYRLHTSGYGLVPGFPPSWGDPTINLFGGSAAVLRAGMVVTVEPPVFIHEERVGARIIDNVIVTETGCERLSALPRDLAVLG</sequence>
<feature type="domain" description="Creatinase N-terminal" evidence="3">
    <location>
        <begin position="14"/>
        <end position="138"/>
    </location>
</feature>
<dbReference type="EMBL" id="BMKS01000004">
    <property type="protein sequence ID" value="GGG29550.1"/>
    <property type="molecule type" value="Genomic_DNA"/>
</dbReference>
<dbReference type="InterPro" id="IPR050659">
    <property type="entry name" value="Peptidase_M24B"/>
</dbReference>
<dbReference type="Proteomes" id="UP000597507">
    <property type="component" value="Unassembled WGS sequence"/>
</dbReference>
<dbReference type="PANTHER" id="PTHR46112">
    <property type="entry name" value="AMINOPEPTIDASE"/>
    <property type="match status" value="1"/>
</dbReference>
<organism evidence="4 5">
    <name type="scientific">Caldovatus sediminis</name>
    <dbReference type="NCBI Taxonomy" id="2041189"/>
    <lineage>
        <taxon>Bacteria</taxon>
        <taxon>Pseudomonadati</taxon>
        <taxon>Pseudomonadota</taxon>
        <taxon>Alphaproteobacteria</taxon>
        <taxon>Acetobacterales</taxon>
        <taxon>Roseomonadaceae</taxon>
        <taxon>Caldovatus</taxon>
    </lineage>
</organism>
<evidence type="ECO:0000313" key="5">
    <source>
        <dbReference type="Proteomes" id="UP000597507"/>
    </source>
</evidence>
<dbReference type="Gene3D" id="3.40.350.10">
    <property type="entry name" value="Creatinase/prolidase N-terminal domain"/>
    <property type="match status" value="1"/>
</dbReference>
<gene>
    <name evidence="4" type="ORF">GCM10010964_16770</name>
</gene>
<dbReference type="PANTHER" id="PTHR46112:SF3">
    <property type="entry name" value="AMINOPEPTIDASE YPDF"/>
    <property type="match status" value="1"/>
</dbReference>
<dbReference type="Pfam" id="PF01321">
    <property type="entry name" value="Creatinase_N"/>
    <property type="match status" value="1"/>
</dbReference>
<keyword evidence="1" id="KW-0812">Transmembrane</keyword>
<name>A0A8J2ZAP8_9PROT</name>
<dbReference type="Gene3D" id="3.90.230.10">
    <property type="entry name" value="Creatinase/methionine aminopeptidase superfamily"/>
    <property type="match status" value="1"/>
</dbReference>
<dbReference type="AlphaFoldDB" id="A0A8J2ZAP8"/>
<dbReference type="Pfam" id="PF00557">
    <property type="entry name" value="Peptidase_M24"/>
    <property type="match status" value="1"/>
</dbReference>
<feature type="transmembrane region" description="Helical" evidence="1">
    <location>
        <begin position="21"/>
        <end position="41"/>
    </location>
</feature>
<evidence type="ECO:0000259" key="3">
    <source>
        <dbReference type="Pfam" id="PF01321"/>
    </source>
</evidence>
<dbReference type="InterPro" id="IPR029149">
    <property type="entry name" value="Creatin/AminoP/Spt16_N"/>
</dbReference>
<dbReference type="InterPro" id="IPR000587">
    <property type="entry name" value="Creatinase_N"/>
</dbReference>
<feature type="domain" description="Peptidase M24" evidence="2">
    <location>
        <begin position="161"/>
        <end position="369"/>
    </location>
</feature>
<reference evidence="4 5" key="1">
    <citation type="journal article" date="2014" name="Int. J. Syst. Evol. Microbiol.">
        <title>Complete genome sequence of Corynebacterium casei LMG S-19264T (=DSM 44701T), isolated from a smear-ripened cheese.</title>
        <authorList>
            <consortium name="US DOE Joint Genome Institute (JGI-PGF)"/>
            <person name="Walter F."/>
            <person name="Albersmeier A."/>
            <person name="Kalinowski J."/>
            <person name="Ruckert C."/>
        </authorList>
    </citation>
    <scope>NUCLEOTIDE SEQUENCE [LARGE SCALE GENOMIC DNA]</scope>
    <source>
        <strain evidence="4 5">CGMCC 1.16330</strain>
    </source>
</reference>
<dbReference type="RefSeq" id="WP_188899563.1">
    <property type="nucleotide sequence ID" value="NZ_BMKS01000004.1"/>
</dbReference>
<proteinExistence type="predicted"/>
<evidence type="ECO:0000313" key="4">
    <source>
        <dbReference type="EMBL" id="GGG29550.1"/>
    </source>
</evidence>
<comment type="caution">
    <text evidence="4">The sequence shown here is derived from an EMBL/GenBank/DDBJ whole genome shotgun (WGS) entry which is preliminary data.</text>
</comment>
<evidence type="ECO:0000259" key="2">
    <source>
        <dbReference type="Pfam" id="PF00557"/>
    </source>
</evidence>